<dbReference type="Gene3D" id="2.60.40.1280">
    <property type="match status" value="1"/>
</dbReference>
<comment type="caution">
    <text evidence="8">The sequence shown here is derived from an EMBL/GenBank/DDBJ whole genome shotgun (WGS) entry which is preliminary data.</text>
</comment>
<dbReference type="PRINTS" id="PR01217">
    <property type="entry name" value="PRICHEXTENSN"/>
</dbReference>
<name>A0A1E3KWD9_LACPN</name>
<keyword evidence="7" id="KW-0472">Membrane</keyword>
<dbReference type="Pfam" id="PF17961">
    <property type="entry name" value="Big_8"/>
    <property type="match status" value="1"/>
</dbReference>
<organism evidence="8 9">
    <name type="scientific">Lactiplantibacillus plantarum</name>
    <name type="common">Lactobacillus plantarum</name>
    <dbReference type="NCBI Taxonomy" id="1590"/>
    <lineage>
        <taxon>Bacteria</taxon>
        <taxon>Bacillati</taxon>
        <taxon>Bacillota</taxon>
        <taxon>Bacilli</taxon>
        <taxon>Lactobacillales</taxon>
        <taxon>Lactobacillaceae</taxon>
        <taxon>Lactiplantibacillus</taxon>
    </lineage>
</organism>
<protein>
    <submittedName>
        <fullName evidence="8">Proteoglycan</fullName>
    </submittedName>
</protein>
<dbReference type="RefSeq" id="WP_063488782.1">
    <property type="nucleotide sequence ID" value="NZ_AP028145.1"/>
</dbReference>
<dbReference type="Gene3D" id="2.60.40.740">
    <property type="match status" value="1"/>
</dbReference>
<evidence type="ECO:0000256" key="7">
    <source>
        <dbReference type="SAM" id="Phobius"/>
    </source>
</evidence>
<keyword evidence="4" id="KW-0732">Signal</keyword>
<proteinExistence type="predicted"/>
<sequence length="586" mass="62353">MRKKWRWLLLALTGIFFLMFGPPLVSQARNVIEATGNDVNSAVIKDSKGKIMAHDAQLPEDQEYTVNYNWRIPDNLKIKAGDTMAFQVPENVRIPHDEAFPMKGTTAGTIGTFFIAAGAHTGLVTFNQAYQTRPRNRKGFVQLDAFGTVPSHPGNLAPILLEKSAEWADEANPRRINWTIRVLPNNNQLVDPTFVDTLSPNQTYVNGSAVLRDETGNIIPVNTSVNGNQLTFNATGSFTSELALTYQTKTNEPTGDATFENNVTYTDKNGNKGSATATISRPVTEPDVPENPGISEPTDPDEDEEPGVTEPEKPGTTEPEKPGVTEPEKPGTTEPEKPGVTEPEKPGTTEPEKPGVTEPEKPGTTEPEKPGVTEPEKPGTTEPEKPGVTEPEKPGTTEPEKPGVTEPEKPGTTEPEKPGVTEPEKPGTTEPEKPGVTEPEKPGTTEPEKPGITEPEKPGTVSPEQPSGPKPTNPGTVTPEKPTAVTPAVPNESSPSTPEPSVSGNLSAPANPATNSTNTTATTVPATNPLPASAATAFAGSAPMNKSLPQTNEHSASWSVAIGLALLIGLLGSAFVLTRRTKHRHS</sequence>
<evidence type="ECO:0000313" key="9">
    <source>
        <dbReference type="Proteomes" id="UP000094892"/>
    </source>
</evidence>
<dbReference type="EMBL" id="MCOL01000001">
    <property type="protein sequence ID" value="ODO62356.1"/>
    <property type="molecule type" value="Genomic_DNA"/>
</dbReference>
<keyword evidence="7" id="KW-0812">Transmembrane</keyword>
<accession>A0A1E3KWD9</accession>
<gene>
    <name evidence="8" type="ORF">LPJSA22_02370</name>
</gene>
<keyword evidence="7" id="KW-1133">Transmembrane helix</keyword>
<evidence type="ECO:0000256" key="3">
    <source>
        <dbReference type="ARBA" id="ARBA00022525"/>
    </source>
</evidence>
<dbReference type="AlphaFoldDB" id="A0A1E3KWD9"/>
<evidence type="ECO:0000313" key="8">
    <source>
        <dbReference type="EMBL" id="ODO62356.1"/>
    </source>
</evidence>
<evidence type="ECO:0000256" key="4">
    <source>
        <dbReference type="ARBA" id="ARBA00022729"/>
    </source>
</evidence>
<dbReference type="InterPro" id="IPR008966">
    <property type="entry name" value="Adhesion_dom_sf"/>
</dbReference>
<feature type="transmembrane region" description="Helical" evidence="7">
    <location>
        <begin position="556"/>
        <end position="577"/>
    </location>
</feature>
<comment type="subcellular location">
    <subcellularLocation>
        <location evidence="1">Secreted</location>
        <location evidence="1">Cell wall</location>
        <topology evidence="1">Peptidoglycan-anchor</topology>
    </subcellularLocation>
</comment>
<dbReference type="Proteomes" id="UP000094892">
    <property type="component" value="Unassembled WGS sequence"/>
</dbReference>
<feature type="compositionally biased region" description="Low complexity" evidence="6">
    <location>
        <begin position="489"/>
        <end position="531"/>
    </location>
</feature>
<keyword evidence="3" id="KW-0964">Secreted</keyword>
<dbReference type="PATRIC" id="fig|1590.224.peg.818"/>
<dbReference type="InterPro" id="IPR041171">
    <property type="entry name" value="SDR_Ig"/>
</dbReference>
<evidence type="ECO:0000256" key="2">
    <source>
        <dbReference type="ARBA" id="ARBA00022512"/>
    </source>
</evidence>
<feature type="compositionally biased region" description="Polar residues" evidence="6">
    <location>
        <begin position="251"/>
        <end position="281"/>
    </location>
</feature>
<feature type="compositionally biased region" description="Acidic residues" evidence="6">
    <location>
        <begin position="298"/>
        <end position="307"/>
    </location>
</feature>
<dbReference type="SUPFAM" id="SSF49401">
    <property type="entry name" value="Bacterial adhesins"/>
    <property type="match status" value="2"/>
</dbReference>
<reference evidence="8 9" key="1">
    <citation type="submission" date="2016-08" db="EMBL/GenBank/DDBJ databases">
        <title>Genome sequencing of Lactobacillus plantarum JSA22, isolated from fermented soybean paste.</title>
        <authorList>
            <person name="Choi H.S."/>
        </authorList>
    </citation>
    <scope>NUCLEOTIDE SEQUENCE [LARGE SCALE GENOMIC DNA]</scope>
    <source>
        <strain evidence="8 9">JSA22</strain>
    </source>
</reference>
<evidence type="ECO:0000256" key="5">
    <source>
        <dbReference type="ARBA" id="ARBA00023088"/>
    </source>
</evidence>
<evidence type="ECO:0000256" key="6">
    <source>
        <dbReference type="SAM" id="MobiDB-lite"/>
    </source>
</evidence>
<keyword evidence="5" id="KW-0572">Peptidoglycan-anchor</keyword>
<feature type="compositionally biased region" description="Basic and acidic residues" evidence="6">
    <location>
        <begin position="310"/>
        <end position="457"/>
    </location>
</feature>
<dbReference type="InterPro" id="IPR011252">
    <property type="entry name" value="Fibrogen-bd_dom1"/>
</dbReference>
<evidence type="ECO:0000256" key="1">
    <source>
        <dbReference type="ARBA" id="ARBA00004168"/>
    </source>
</evidence>
<keyword evidence="2" id="KW-0134">Cell wall</keyword>
<dbReference type="NCBIfam" id="TIGR01167">
    <property type="entry name" value="LPXTG_anchor"/>
    <property type="match status" value="1"/>
</dbReference>
<dbReference type="GO" id="GO:0007155">
    <property type="term" value="P:cell adhesion"/>
    <property type="evidence" value="ECO:0007669"/>
    <property type="project" value="InterPro"/>
</dbReference>
<feature type="region of interest" description="Disordered" evidence="6">
    <location>
        <begin position="251"/>
        <end position="531"/>
    </location>
</feature>